<protein>
    <submittedName>
        <fullName evidence="2">Uncharacterized protein</fullName>
    </submittedName>
</protein>
<sequence>MSGGGKSGGGTGKDLHAQGLKEITEGITRTLDELREVGMIGEASTGRGFDNISLTGMQVGYSGLASAFSSFCERWEWGVRSLVAEGNALAKGAGLSAGTYYETDQYVDGSLKVITNSVIGNPNLTEEEVTSKDWGTLIKDNNALSNPDWSGGSFSDAWDDSKEAYGQAEEAWRTPDPSLDPDRLEQRFKEAGIEKGQG</sequence>
<dbReference type="KEGG" id="sxn:IAG42_16565"/>
<feature type="region of interest" description="Disordered" evidence="1">
    <location>
        <begin position="148"/>
        <end position="182"/>
    </location>
</feature>
<reference evidence="2 3" key="1">
    <citation type="submission" date="2020-09" db="EMBL/GenBank/DDBJ databases">
        <title>A novel species.</title>
        <authorList>
            <person name="Gao J."/>
        </authorList>
    </citation>
    <scope>NUCLEOTIDE SEQUENCE [LARGE SCALE GENOMIC DNA]</scope>
    <source>
        <strain evidence="2 3">CRXT-Y-14</strain>
    </source>
</reference>
<dbReference type="EMBL" id="CP061281">
    <property type="protein sequence ID" value="QNS05064.1"/>
    <property type="molecule type" value="Genomic_DNA"/>
</dbReference>
<name>A0A7H1B8K9_9ACTN</name>
<dbReference type="RefSeq" id="WP_188337764.1">
    <property type="nucleotide sequence ID" value="NZ_CP061281.1"/>
</dbReference>
<evidence type="ECO:0000313" key="2">
    <source>
        <dbReference type="EMBL" id="QNS05064.1"/>
    </source>
</evidence>
<evidence type="ECO:0000313" key="3">
    <source>
        <dbReference type="Proteomes" id="UP000516428"/>
    </source>
</evidence>
<evidence type="ECO:0000256" key="1">
    <source>
        <dbReference type="SAM" id="MobiDB-lite"/>
    </source>
</evidence>
<dbReference type="AlphaFoldDB" id="A0A7H1B8K9"/>
<gene>
    <name evidence="2" type="ORF">IAG42_16565</name>
</gene>
<accession>A0A7H1B8K9</accession>
<keyword evidence="3" id="KW-1185">Reference proteome</keyword>
<organism evidence="2 3">
    <name type="scientific">Streptomyces xanthii</name>
    <dbReference type="NCBI Taxonomy" id="2768069"/>
    <lineage>
        <taxon>Bacteria</taxon>
        <taxon>Bacillati</taxon>
        <taxon>Actinomycetota</taxon>
        <taxon>Actinomycetes</taxon>
        <taxon>Kitasatosporales</taxon>
        <taxon>Streptomycetaceae</taxon>
        <taxon>Streptomyces</taxon>
    </lineage>
</organism>
<proteinExistence type="predicted"/>
<dbReference type="Proteomes" id="UP000516428">
    <property type="component" value="Chromosome"/>
</dbReference>